<evidence type="ECO:0000256" key="9">
    <source>
        <dbReference type="ARBA" id="ARBA00023136"/>
    </source>
</evidence>
<comment type="caution">
    <text evidence="12">The sequence shown here is derived from an EMBL/GenBank/DDBJ whole genome shotgun (WGS) entry which is preliminary data.</text>
</comment>
<evidence type="ECO:0000256" key="2">
    <source>
        <dbReference type="ARBA" id="ARBA00004687"/>
    </source>
</evidence>
<keyword evidence="7" id="KW-0256">Endoplasmic reticulum</keyword>
<sequence length="382" mass="39541">MDATTRRTAPAPAPAPWRREPARATGRALAVFAAVRGGGALVIALGAWWAGRDPVKVLGGSWDSFWYLSIAAHGYGRTQMWPASDSIQSDAAFFPLFPVLTHLFGGGPVAALAVAWTAAGAAAAGVYRIGERLLGPRAGVLLVALWASLPHAVVLTLAYTEPLLCALAAWALYALLRERWLWAAALAVLAGLTRPTGIAVAAAVSAVALRELLRGGRAPAVWAAGLLAPAGWTAYVVAVGVRRHEPLGYFTVQRQWGSRFDFGAGTVAAVGRILTGGNVTVPVAVTVAGLAVAVLCAVLLPLDRAPLPLLVYTGVLLVITVGGAGFFESKPRFLLPAFPLLLPAAAAMARARPRTAVAVTAGLAGLSYGYGAYLLLIAKVPL</sequence>
<evidence type="ECO:0000256" key="1">
    <source>
        <dbReference type="ARBA" id="ARBA00004477"/>
    </source>
</evidence>
<feature type="transmembrane region" description="Helical" evidence="11">
    <location>
        <begin position="281"/>
        <end position="302"/>
    </location>
</feature>
<evidence type="ECO:0000256" key="7">
    <source>
        <dbReference type="ARBA" id="ARBA00022824"/>
    </source>
</evidence>
<keyword evidence="6 11" id="KW-0812">Transmembrane</keyword>
<evidence type="ECO:0000256" key="3">
    <source>
        <dbReference type="ARBA" id="ARBA00022502"/>
    </source>
</evidence>
<name>A0ABP3FPX8_9ACTN</name>
<reference evidence="13" key="1">
    <citation type="journal article" date="2019" name="Int. J. Syst. Evol. Microbiol.">
        <title>The Global Catalogue of Microorganisms (GCM) 10K type strain sequencing project: providing services to taxonomists for standard genome sequencing and annotation.</title>
        <authorList>
            <consortium name="The Broad Institute Genomics Platform"/>
            <consortium name="The Broad Institute Genome Sequencing Center for Infectious Disease"/>
            <person name="Wu L."/>
            <person name="Ma J."/>
        </authorList>
    </citation>
    <scope>NUCLEOTIDE SEQUENCE [LARGE SCALE GENOMIC DNA]</scope>
    <source>
        <strain evidence="13">JCM 4505</strain>
    </source>
</reference>
<evidence type="ECO:0000313" key="13">
    <source>
        <dbReference type="Proteomes" id="UP001501867"/>
    </source>
</evidence>
<feature type="transmembrane region" description="Helical" evidence="11">
    <location>
        <begin position="103"/>
        <end position="127"/>
    </location>
</feature>
<dbReference type="RefSeq" id="WP_344169362.1">
    <property type="nucleotide sequence ID" value="NZ_BAAABV010000031.1"/>
</dbReference>
<feature type="transmembrane region" description="Helical" evidence="11">
    <location>
        <begin position="221"/>
        <end position="241"/>
    </location>
</feature>
<comment type="pathway">
    <text evidence="2">Glycolipid biosynthesis; glycosylphosphatidylinositol-anchor biosynthesis.</text>
</comment>
<feature type="transmembrane region" description="Helical" evidence="11">
    <location>
        <begin position="28"/>
        <end position="50"/>
    </location>
</feature>
<dbReference type="PANTHER" id="PTHR12468:SF2">
    <property type="entry name" value="GPI MANNOSYLTRANSFERASE 2"/>
    <property type="match status" value="1"/>
</dbReference>
<keyword evidence="3" id="KW-0337">GPI-anchor biosynthesis</keyword>
<evidence type="ECO:0000256" key="11">
    <source>
        <dbReference type="SAM" id="Phobius"/>
    </source>
</evidence>
<evidence type="ECO:0000256" key="5">
    <source>
        <dbReference type="ARBA" id="ARBA00022679"/>
    </source>
</evidence>
<feature type="transmembrane region" description="Helical" evidence="11">
    <location>
        <begin position="356"/>
        <end position="378"/>
    </location>
</feature>
<feature type="region of interest" description="Disordered" evidence="10">
    <location>
        <begin position="1"/>
        <end position="20"/>
    </location>
</feature>
<evidence type="ECO:0000256" key="4">
    <source>
        <dbReference type="ARBA" id="ARBA00022676"/>
    </source>
</evidence>
<keyword evidence="4" id="KW-0328">Glycosyltransferase</keyword>
<accession>A0ABP3FPX8</accession>
<evidence type="ECO:0000256" key="10">
    <source>
        <dbReference type="SAM" id="MobiDB-lite"/>
    </source>
</evidence>
<proteinExistence type="predicted"/>
<evidence type="ECO:0000256" key="8">
    <source>
        <dbReference type="ARBA" id="ARBA00022989"/>
    </source>
</evidence>
<evidence type="ECO:0000313" key="12">
    <source>
        <dbReference type="EMBL" id="GAA0322984.1"/>
    </source>
</evidence>
<feature type="transmembrane region" description="Helical" evidence="11">
    <location>
        <begin position="180"/>
        <end position="209"/>
    </location>
</feature>
<comment type="subcellular location">
    <subcellularLocation>
        <location evidence="1">Endoplasmic reticulum membrane</location>
        <topology evidence="1">Multi-pass membrane protein</topology>
    </subcellularLocation>
</comment>
<organism evidence="12 13">
    <name type="scientific">Streptomyces polychromogenes</name>
    <dbReference type="NCBI Taxonomy" id="67342"/>
    <lineage>
        <taxon>Bacteria</taxon>
        <taxon>Bacillati</taxon>
        <taxon>Actinomycetota</taxon>
        <taxon>Actinomycetes</taxon>
        <taxon>Kitasatosporales</taxon>
        <taxon>Streptomycetaceae</taxon>
        <taxon>Streptomyces</taxon>
    </lineage>
</organism>
<keyword evidence="8 11" id="KW-1133">Transmembrane helix</keyword>
<dbReference type="PANTHER" id="PTHR12468">
    <property type="entry name" value="GPI MANNOSYLTRANSFERASE 2"/>
    <property type="match status" value="1"/>
</dbReference>
<keyword evidence="13" id="KW-1185">Reference proteome</keyword>
<feature type="transmembrane region" description="Helical" evidence="11">
    <location>
        <begin position="139"/>
        <end position="160"/>
    </location>
</feature>
<dbReference type="InterPro" id="IPR007315">
    <property type="entry name" value="PIG-V/Gpi18"/>
</dbReference>
<dbReference type="Proteomes" id="UP001501867">
    <property type="component" value="Unassembled WGS sequence"/>
</dbReference>
<protein>
    <submittedName>
        <fullName evidence="12">Glycosyltransferase family 39 protein</fullName>
    </submittedName>
</protein>
<feature type="transmembrane region" description="Helical" evidence="11">
    <location>
        <begin position="309"/>
        <end position="327"/>
    </location>
</feature>
<evidence type="ECO:0000256" key="6">
    <source>
        <dbReference type="ARBA" id="ARBA00022692"/>
    </source>
</evidence>
<dbReference type="EMBL" id="BAAABV010000031">
    <property type="protein sequence ID" value="GAA0322984.1"/>
    <property type="molecule type" value="Genomic_DNA"/>
</dbReference>
<gene>
    <name evidence="12" type="ORF">GCM10010302_72650</name>
</gene>
<keyword evidence="9 11" id="KW-0472">Membrane</keyword>
<keyword evidence="5" id="KW-0808">Transferase</keyword>